<gene>
    <name evidence="1" type="ORF">AVEN_121360_1</name>
</gene>
<keyword evidence="2" id="KW-1185">Reference proteome</keyword>
<dbReference type="AlphaFoldDB" id="A0A4Y2HQM8"/>
<sequence length="119" mass="13166">MNYFSVIRPPSGQITQPQSCAFLPGDDWKRSTLDRSSLSATRGWPTSHGNALPGPLWACVRPGHFMTLTFHLASLRGLRCVVLTVVGKREGRRHRHLISLWCKLLAINITGELSVAECG</sequence>
<reference evidence="1 2" key="1">
    <citation type="journal article" date="2019" name="Sci. Rep.">
        <title>Orb-weaving spider Araneus ventricosus genome elucidates the spidroin gene catalogue.</title>
        <authorList>
            <person name="Kono N."/>
            <person name="Nakamura H."/>
            <person name="Ohtoshi R."/>
            <person name="Moran D.A.P."/>
            <person name="Shinohara A."/>
            <person name="Yoshida Y."/>
            <person name="Fujiwara M."/>
            <person name="Mori M."/>
            <person name="Tomita M."/>
            <person name="Arakawa K."/>
        </authorList>
    </citation>
    <scope>NUCLEOTIDE SEQUENCE [LARGE SCALE GENOMIC DNA]</scope>
</reference>
<comment type="caution">
    <text evidence="1">The sequence shown here is derived from an EMBL/GenBank/DDBJ whole genome shotgun (WGS) entry which is preliminary data.</text>
</comment>
<evidence type="ECO:0000313" key="2">
    <source>
        <dbReference type="Proteomes" id="UP000499080"/>
    </source>
</evidence>
<name>A0A4Y2HQM8_ARAVE</name>
<protein>
    <submittedName>
        <fullName evidence="1">Uncharacterized protein</fullName>
    </submittedName>
</protein>
<proteinExistence type="predicted"/>
<dbReference type="EMBL" id="BGPR01182717">
    <property type="protein sequence ID" value="GBM67562.1"/>
    <property type="molecule type" value="Genomic_DNA"/>
</dbReference>
<organism evidence="1 2">
    <name type="scientific">Araneus ventricosus</name>
    <name type="common">Orbweaver spider</name>
    <name type="synonym">Epeira ventricosa</name>
    <dbReference type="NCBI Taxonomy" id="182803"/>
    <lineage>
        <taxon>Eukaryota</taxon>
        <taxon>Metazoa</taxon>
        <taxon>Ecdysozoa</taxon>
        <taxon>Arthropoda</taxon>
        <taxon>Chelicerata</taxon>
        <taxon>Arachnida</taxon>
        <taxon>Araneae</taxon>
        <taxon>Araneomorphae</taxon>
        <taxon>Entelegynae</taxon>
        <taxon>Araneoidea</taxon>
        <taxon>Araneidae</taxon>
        <taxon>Araneus</taxon>
    </lineage>
</organism>
<dbReference type="Proteomes" id="UP000499080">
    <property type="component" value="Unassembled WGS sequence"/>
</dbReference>
<accession>A0A4Y2HQM8</accession>
<evidence type="ECO:0000313" key="1">
    <source>
        <dbReference type="EMBL" id="GBM67562.1"/>
    </source>
</evidence>